<sequence>MAEETEKKDDDQKPFPDLPVDIVRLIFEKAMEATPMPVHFALVSRRVQHWVEPLIYRNLTFRHPTSFTLFYRTLRNRRYSPSKSTSFFAKHVKSLHIVNKTAPKMERMIAIGRVLKGLRATAGWDTSWGCFVLGFLAFDSISTFGRALESTGWRLNTREMREGRRDDAERRRRTRRDEGLLRGWVDPDDLEGKVEEQLVPEEAVEHPEDTYPYKDLRRLSISAHSLRILHLDLTNRLFRDITHLDIYYCRLYDWSTLTTLKNLTHVAIDFLTLVNLNFTEMKHCMGDTIRFCQQLPHLKAIIFACVNWWSRDFDLLDDEHDGLSPLNYPPDDWQSGGPLILTTINEHHLHYFTQLSLGMHDPRVVLGVVSDCLRKSHLMKEYMVDFVWPKNSHDWDFTVPTEEHKESWDIAEEIIEMRVRRREERRQEIGVLSTIGCNYGDESEYLDGEFGFGEIVRRRWKEGKELVEEKIGDSSD</sequence>
<evidence type="ECO:0000313" key="1">
    <source>
        <dbReference type="EMBL" id="KAF9447728.1"/>
    </source>
</evidence>
<accession>A0A9P6C3X8</accession>
<dbReference type="OrthoDB" id="3010990at2759"/>
<organism evidence="1 2">
    <name type="scientific">Macrolepiota fuliginosa MF-IS2</name>
    <dbReference type="NCBI Taxonomy" id="1400762"/>
    <lineage>
        <taxon>Eukaryota</taxon>
        <taxon>Fungi</taxon>
        <taxon>Dikarya</taxon>
        <taxon>Basidiomycota</taxon>
        <taxon>Agaricomycotina</taxon>
        <taxon>Agaricomycetes</taxon>
        <taxon>Agaricomycetidae</taxon>
        <taxon>Agaricales</taxon>
        <taxon>Agaricineae</taxon>
        <taxon>Agaricaceae</taxon>
        <taxon>Macrolepiota</taxon>
    </lineage>
</organism>
<proteinExistence type="predicted"/>
<gene>
    <name evidence="1" type="ORF">P691DRAFT_801918</name>
</gene>
<protein>
    <submittedName>
        <fullName evidence="1">Uncharacterized protein</fullName>
    </submittedName>
</protein>
<dbReference type="EMBL" id="MU151188">
    <property type="protein sequence ID" value="KAF9447728.1"/>
    <property type="molecule type" value="Genomic_DNA"/>
</dbReference>
<comment type="caution">
    <text evidence="1">The sequence shown here is derived from an EMBL/GenBank/DDBJ whole genome shotgun (WGS) entry which is preliminary data.</text>
</comment>
<keyword evidence="2" id="KW-1185">Reference proteome</keyword>
<evidence type="ECO:0000313" key="2">
    <source>
        <dbReference type="Proteomes" id="UP000807342"/>
    </source>
</evidence>
<dbReference type="Proteomes" id="UP000807342">
    <property type="component" value="Unassembled WGS sequence"/>
</dbReference>
<name>A0A9P6C3X8_9AGAR</name>
<reference evidence="1" key="1">
    <citation type="submission" date="2020-11" db="EMBL/GenBank/DDBJ databases">
        <authorList>
            <consortium name="DOE Joint Genome Institute"/>
            <person name="Ahrendt S."/>
            <person name="Riley R."/>
            <person name="Andreopoulos W."/>
            <person name="Labutti K."/>
            <person name="Pangilinan J."/>
            <person name="Ruiz-Duenas F.J."/>
            <person name="Barrasa J.M."/>
            <person name="Sanchez-Garcia M."/>
            <person name="Camarero S."/>
            <person name="Miyauchi S."/>
            <person name="Serrano A."/>
            <person name="Linde D."/>
            <person name="Babiker R."/>
            <person name="Drula E."/>
            <person name="Ayuso-Fernandez I."/>
            <person name="Pacheco R."/>
            <person name="Padilla G."/>
            <person name="Ferreira P."/>
            <person name="Barriuso J."/>
            <person name="Kellner H."/>
            <person name="Castanera R."/>
            <person name="Alfaro M."/>
            <person name="Ramirez L."/>
            <person name="Pisabarro A.G."/>
            <person name="Kuo A."/>
            <person name="Tritt A."/>
            <person name="Lipzen A."/>
            <person name="He G."/>
            <person name="Yan M."/>
            <person name="Ng V."/>
            <person name="Cullen D."/>
            <person name="Martin F."/>
            <person name="Rosso M.-N."/>
            <person name="Henrissat B."/>
            <person name="Hibbett D."/>
            <person name="Martinez A.T."/>
            <person name="Grigoriev I.V."/>
        </authorList>
    </citation>
    <scope>NUCLEOTIDE SEQUENCE</scope>
    <source>
        <strain evidence="1">MF-IS2</strain>
    </source>
</reference>
<dbReference type="AlphaFoldDB" id="A0A9P6C3X8"/>